<evidence type="ECO:0000313" key="3">
    <source>
        <dbReference type="Proteomes" id="UP000215914"/>
    </source>
</evidence>
<dbReference type="EMBL" id="CM007894">
    <property type="protein sequence ID" value="OTG25969.1"/>
    <property type="molecule type" value="Genomic_DNA"/>
</dbReference>
<accession>A0A251USC5</accession>
<feature type="region of interest" description="Disordered" evidence="1">
    <location>
        <begin position="79"/>
        <end position="102"/>
    </location>
</feature>
<reference evidence="3" key="1">
    <citation type="journal article" date="2017" name="Nature">
        <title>The sunflower genome provides insights into oil metabolism, flowering and Asterid evolution.</title>
        <authorList>
            <person name="Badouin H."/>
            <person name="Gouzy J."/>
            <person name="Grassa C.J."/>
            <person name="Murat F."/>
            <person name="Staton S.E."/>
            <person name="Cottret L."/>
            <person name="Lelandais-Briere C."/>
            <person name="Owens G.L."/>
            <person name="Carrere S."/>
            <person name="Mayjonade B."/>
            <person name="Legrand L."/>
            <person name="Gill N."/>
            <person name="Kane N.C."/>
            <person name="Bowers J.E."/>
            <person name="Hubner S."/>
            <person name="Bellec A."/>
            <person name="Berard A."/>
            <person name="Berges H."/>
            <person name="Blanchet N."/>
            <person name="Boniface M.C."/>
            <person name="Brunel D."/>
            <person name="Catrice O."/>
            <person name="Chaidir N."/>
            <person name="Claudel C."/>
            <person name="Donnadieu C."/>
            <person name="Faraut T."/>
            <person name="Fievet G."/>
            <person name="Helmstetter N."/>
            <person name="King M."/>
            <person name="Knapp S.J."/>
            <person name="Lai Z."/>
            <person name="Le Paslier M.C."/>
            <person name="Lippi Y."/>
            <person name="Lorenzon L."/>
            <person name="Mandel J.R."/>
            <person name="Marage G."/>
            <person name="Marchand G."/>
            <person name="Marquand E."/>
            <person name="Bret-Mestries E."/>
            <person name="Morien E."/>
            <person name="Nambeesan S."/>
            <person name="Nguyen T."/>
            <person name="Pegot-Espagnet P."/>
            <person name="Pouilly N."/>
            <person name="Raftis F."/>
            <person name="Sallet E."/>
            <person name="Schiex T."/>
            <person name="Thomas J."/>
            <person name="Vandecasteele C."/>
            <person name="Vares D."/>
            <person name="Vear F."/>
            <person name="Vautrin S."/>
            <person name="Crespi M."/>
            <person name="Mangin B."/>
            <person name="Burke J.M."/>
            <person name="Salse J."/>
            <person name="Munos S."/>
            <person name="Vincourt P."/>
            <person name="Rieseberg L.H."/>
            <person name="Langlade N.B."/>
        </authorList>
    </citation>
    <scope>NUCLEOTIDE SEQUENCE [LARGE SCALE GENOMIC DNA]</scope>
    <source>
        <strain evidence="3">cv. SF193</strain>
    </source>
</reference>
<dbReference type="InParanoid" id="A0A251USC5"/>
<feature type="compositionally biased region" description="Low complexity" evidence="1">
    <location>
        <begin position="20"/>
        <end position="31"/>
    </location>
</feature>
<dbReference type="Proteomes" id="UP000215914">
    <property type="component" value="Chromosome 5"/>
</dbReference>
<gene>
    <name evidence="2" type="ORF">HannXRQ_Chr05g0153511</name>
</gene>
<keyword evidence="3" id="KW-1185">Reference proteome</keyword>
<evidence type="ECO:0000256" key="1">
    <source>
        <dbReference type="SAM" id="MobiDB-lite"/>
    </source>
</evidence>
<protein>
    <submittedName>
        <fullName evidence="2">Uncharacterized protein</fullName>
    </submittedName>
</protein>
<name>A0A251USC5_HELAN</name>
<organism evidence="2 3">
    <name type="scientific">Helianthus annuus</name>
    <name type="common">Common sunflower</name>
    <dbReference type="NCBI Taxonomy" id="4232"/>
    <lineage>
        <taxon>Eukaryota</taxon>
        <taxon>Viridiplantae</taxon>
        <taxon>Streptophyta</taxon>
        <taxon>Embryophyta</taxon>
        <taxon>Tracheophyta</taxon>
        <taxon>Spermatophyta</taxon>
        <taxon>Magnoliopsida</taxon>
        <taxon>eudicotyledons</taxon>
        <taxon>Gunneridae</taxon>
        <taxon>Pentapetalae</taxon>
        <taxon>asterids</taxon>
        <taxon>campanulids</taxon>
        <taxon>Asterales</taxon>
        <taxon>Asteraceae</taxon>
        <taxon>Asteroideae</taxon>
        <taxon>Heliantheae alliance</taxon>
        <taxon>Heliantheae</taxon>
        <taxon>Helianthus</taxon>
    </lineage>
</organism>
<proteinExistence type="predicted"/>
<evidence type="ECO:0000313" key="2">
    <source>
        <dbReference type="EMBL" id="OTG25969.1"/>
    </source>
</evidence>
<dbReference type="AlphaFoldDB" id="A0A251USC5"/>
<sequence length="102" mass="11596">MYKGYQKPIRRKQLTSEQRSSNNISAGSSSAWSWTASALAFRLLRLRLRLPKLCFSYPFIIISIKALSVMQKNISSFFQRQPPPNIESSSSTSKPLKIVLDT</sequence>
<feature type="region of interest" description="Disordered" evidence="1">
    <location>
        <begin position="1"/>
        <end position="31"/>
    </location>
</feature>